<dbReference type="AlphaFoldDB" id="A0A7W7AFA0"/>
<dbReference type="Pfam" id="PF15976">
    <property type="entry name" value="CooC_C"/>
    <property type="match status" value="1"/>
</dbReference>
<dbReference type="Pfam" id="PF16967">
    <property type="entry name" value="TcfC"/>
    <property type="match status" value="1"/>
</dbReference>
<dbReference type="InterPro" id="IPR032636">
    <property type="entry name" value="Pilus_assem_E-set-like_dom"/>
</dbReference>
<reference evidence="4 5" key="1">
    <citation type="submission" date="2020-08" db="EMBL/GenBank/DDBJ databases">
        <title>Genomic Encyclopedia of Type Strains, Phase IV (KMG-IV): sequencing the most valuable type-strain genomes for metagenomic binning, comparative biology and taxonomic classification.</title>
        <authorList>
            <person name="Goeker M."/>
        </authorList>
    </citation>
    <scope>NUCLEOTIDE SEQUENCE [LARGE SCALE GENOMIC DNA]</scope>
    <source>
        <strain evidence="4 5">DSM 15867</strain>
    </source>
</reference>
<keyword evidence="5" id="KW-1185">Reference proteome</keyword>
<feature type="domain" description="Pilus assembly protein C-terminal" evidence="2">
    <location>
        <begin position="734"/>
        <end position="825"/>
    </location>
</feature>
<evidence type="ECO:0008006" key="6">
    <source>
        <dbReference type="Google" id="ProtNLM"/>
    </source>
</evidence>
<dbReference type="Proteomes" id="UP000574769">
    <property type="component" value="Unassembled WGS sequence"/>
</dbReference>
<gene>
    <name evidence="4" type="ORF">GGQ96_000059</name>
</gene>
<dbReference type="RefSeq" id="WP_184110478.1">
    <property type="nucleotide sequence ID" value="NZ_JACHNY010000001.1"/>
</dbReference>
<name>A0A7W7AFA0_9SPHN</name>
<evidence type="ECO:0000259" key="3">
    <source>
        <dbReference type="Pfam" id="PF16967"/>
    </source>
</evidence>
<comment type="caution">
    <text evidence="4">The sequence shown here is derived from an EMBL/GenBank/DDBJ whole genome shotgun (WGS) entry which is preliminary data.</text>
</comment>
<accession>A0A7W7AFA0</accession>
<evidence type="ECO:0000313" key="5">
    <source>
        <dbReference type="Proteomes" id="UP000574769"/>
    </source>
</evidence>
<evidence type="ECO:0000259" key="2">
    <source>
        <dbReference type="Pfam" id="PF15976"/>
    </source>
</evidence>
<feature type="domain" description="Pilus assembly protein E-set like" evidence="3">
    <location>
        <begin position="268"/>
        <end position="334"/>
    </location>
</feature>
<evidence type="ECO:0000313" key="4">
    <source>
        <dbReference type="EMBL" id="MBB4615953.1"/>
    </source>
</evidence>
<dbReference type="EMBL" id="JACHNY010000001">
    <property type="protein sequence ID" value="MBB4615953.1"/>
    <property type="molecule type" value="Genomic_DNA"/>
</dbReference>
<proteinExistence type="predicted"/>
<evidence type="ECO:0000256" key="1">
    <source>
        <dbReference type="ARBA" id="ARBA00022729"/>
    </source>
</evidence>
<protein>
    <recommendedName>
        <fullName evidence="6">Fimbrial biogenesis outer membrane usher protein</fullName>
    </recommendedName>
</protein>
<organism evidence="4 5">
    <name type="scientific">Sphingomonas abaci</name>
    <dbReference type="NCBI Taxonomy" id="237611"/>
    <lineage>
        <taxon>Bacteria</taxon>
        <taxon>Pseudomonadati</taxon>
        <taxon>Pseudomonadota</taxon>
        <taxon>Alphaproteobacteria</taxon>
        <taxon>Sphingomonadales</taxon>
        <taxon>Sphingomonadaceae</taxon>
        <taxon>Sphingomonas</taxon>
    </lineage>
</organism>
<sequence length="826" mass="87303">MHAALAPAALALLAPPGDVVNAVDATPVAAAPASAVTAGMPAEFVDLDRKRIAVLDVFFGDRRIGQFEVEADPSALRFLHPDAVAAAIPDLLDRQSVAIALGGTLPAHAARPCASPAAACDRPPPPGIASIVYDPARFRIDLQVNPRLLRVRDGGGAEFLAPPAPALTAVDTLGLAIAGGSGQPRAYTLRNRLVAGFGQARLVAEMATSTFRGLDLDTLAAQVDRPGRRYAAGLFYAPGTDLVGRRRIVGLGVGSQFDTRVDRASMTGTPLILFLDRRAQVDTYVQGRLVGSQALESGNQRLDTTNLPDGSYMIELHIRDAGGARRVERRFFTKNPTLAPVGGHRFHAELGWLATARQGVPVMITPTPILNVGLAGRRGPHLAWDAATIATDRKILAEVGATLVTSVAQGRVGLLGSSRGDRGLVIQLNSTNAGWLNYGFDLRHVRSADHRAMIPVEDDGRWRPIAGVVTGPFLDRSANYVQATGSVSAYLGRAQLGLSGYYRRDRAGRPSYAVGPGLRWTMLERDRFRLGCTGDYAATDRGDSIAVGVQFQLLGARSQISAAVRSQSGGGTASRGMEQAVELGASVQREDRSGGPLNAAALVQHRPGATVLQASADARGAAGYAGGTLVQRLADGADSRQYGLSLQTTLGWGGGRLHVGSREQTDSVIAVQLRGPKGSARFEILVDDAVRGMLRPGERAVIAVQPYRRYAVRLRAVGDQLWTFDTRTRRVDMHPGSYTTLDWSVRPVLAMFGRLVDPAGAPIRSGDITTHDAIAATDDHGYFQIQAPGDAVLTVHAADGATCTATLDAPGRAAPFTALGDVPCRP</sequence>
<dbReference type="InterPro" id="IPR031917">
    <property type="entry name" value="Pilus_assem_C"/>
</dbReference>
<keyword evidence="1" id="KW-0732">Signal</keyword>